<organism evidence="7 8">
    <name type="scientific">Acrasis kona</name>
    <dbReference type="NCBI Taxonomy" id="1008807"/>
    <lineage>
        <taxon>Eukaryota</taxon>
        <taxon>Discoba</taxon>
        <taxon>Heterolobosea</taxon>
        <taxon>Tetramitia</taxon>
        <taxon>Eutetramitia</taxon>
        <taxon>Acrasidae</taxon>
        <taxon>Acrasis</taxon>
    </lineage>
</organism>
<dbReference type="GO" id="GO:0030170">
    <property type="term" value="F:pyridoxal phosphate binding"/>
    <property type="evidence" value="ECO:0007669"/>
    <property type="project" value="InterPro"/>
</dbReference>
<comment type="similarity">
    <text evidence="2">Belongs to the class-I pyridoxal-phosphate-dependent aminotransferase family.</text>
</comment>
<keyword evidence="8" id="KW-1185">Reference proteome</keyword>
<feature type="domain" description="Aminotransferase class I/classII large" evidence="6">
    <location>
        <begin position="31"/>
        <end position="407"/>
    </location>
</feature>
<evidence type="ECO:0000256" key="4">
    <source>
        <dbReference type="ARBA" id="ARBA00022679"/>
    </source>
</evidence>
<dbReference type="Gene3D" id="3.40.640.10">
    <property type="entry name" value="Type I PLP-dependent aspartate aminotransferase-like (Major domain)"/>
    <property type="match status" value="1"/>
</dbReference>
<keyword evidence="5" id="KW-0663">Pyridoxal phosphate</keyword>
<dbReference type="InterPro" id="IPR015421">
    <property type="entry name" value="PyrdxlP-dep_Trfase_major"/>
</dbReference>
<evidence type="ECO:0000313" key="8">
    <source>
        <dbReference type="Proteomes" id="UP001431209"/>
    </source>
</evidence>
<proteinExistence type="inferred from homology"/>
<accession>A0AAW2Z1T9</accession>
<dbReference type="AlphaFoldDB" id="A0AAW2Z1T9"/>
<dbReference type="GO" id="GO:0005739">
    <property type="term" value="C:mitochondrion"/>
    <property type="evidence" value="ECO:0007669"/>
    <property type="project" value="TreeGrafter"/>
</dbReference>
<dbReference type="PANTHER" id="PTHR43807">
    <property type="entry name" value="FI04487P"/>
    <property type="match status" value="1"/>
</dbReference>
<dbReference type="SUPFAM" id="SSF53383">
    <property type="entry name" value="PLP-dependent transferases"/>
    <property type="match status" value="1"/>
</dbReference>
<comment type="cofactor">
    <cofactor evidence="1">
        <name>pyridoxal 5'-phosphate</name>
        <dbReference type="ChEBI" id="CHEBI:597326"/>
    </cofactor>
</comment>
<dbReference type="EMBL" id="JAOPGA020000946">
    <property type="protein sequence ID" value="KAL0483238.1"/>
    <property type="molecule type" value="Genomic_DNA"/>
</dbReference>
<comment type="caution">
    <text evidence="7">The sequence shown here is derived from an EMBL/GenBank/DDBJ whole genome shotgun (WGS) entry which is preliminary data.</text>
</comment>
<evidence type="ECO:0000256" key="5">
    <source>
        <dbReference type="ARBA" id="ARBA00022898"/>
    </source>
</evidence>
<reference evidence="7 8" key="1">
    <citation type="submission" date="2024-03" db="EMBL/GenBank/DDBJ databases">
        <title>The Acrasis kona genome and developmental transcriptomes reveal deep origins of eukaryotic multicellular pathways.</title>
        <authorList>
            <person name="Sheikh S."/>
            <person name="Fu C.-J."/>
            <person name="Brown M.W."/>
            <person name="Baldauf S.L."/>
        </authorList>
    </citation>
    <scope>NUCLEOTIDE SEQUENCE [LARGE SCALE GENOMIC DNA]</scope>
    <source>
        <strain evidence="7 8">ATCC MYA-3509</strain>
    </source>
</reference>
<dbReference type="InterPro" id="IPR051326">
    <property type="entry name" value="Kynurenine-oxoglutarate_AT"/>
</dbReference>
<evidence type="ECO:0000256" key="3">
    <source>
        <dbReference type="ARBA" id="ARBA00022576"/>
    </source>
</evidence>
<dbReference type="InterPro" id="IPR015422">
    <property type="entry name" value="PyrdxlP-dep_Trfase_small"/>
</dbReference>
<protein>
    <submittedName>
        <fullName evidence="7">Kynurenine-oxoglutarate transaminase</fullName>
    </submittedName>
</protein>
<sequence>MISSQRQAEFLNTFVESIWSEFTPLAIKTNSINLGQGFPDWIPEEFTTKALVEQANTPQNHQYTRARGDLQLVNAISDLYNSNKEIGFQEQLDPLTNILVCNGANDGLYISLCSFINPGDEIICIEPYFDVYPTGIVMAGGVPVFVPLRPPKNPGPNISAQEWTLDESELRATITPKTRGIIINTPHNPTGKIFSKEELEMISHVVVENNMIVFSDEVYEFLVFGDNKHVRIANLPEMWDRTITICSSGKTFSVTGWKIGWLIGCKQVINTVGLYNQYKVFCVSTPLQRSVATCIRQSMDGQYFSMIQNRFKDRYQQLSQLLEEHKLKAVKVDAGYFCLVDVSGVNFPYDQNSDVPRDYQFCRWLPVEVGLAAIPTSAFYSEKNKHLAGNYVRFAFCKKKESLESARQAFQKLSQYIQ</sequence>
<dbReference type="FunFam" id="3.40.640.10:FF:000024">
    <property type="entry name" value="Kynurenine--oxoglutarate transaminase 3"/>
    <property type="match status" value="1"/>
</dbReference>
<evidence type="ECO:0000256" key="1">
    <source>
        <dbReference type="ARBA" id="ARBA00001933"/>
    </source>
</evidence>
<dbReference type="GO" id="GO:0016212">
    <property type="term" value="F:kynurenine-oxoglutarate transaminase activity"/>
    <property type="evidence" value="ECO:0007669"/>
    <property type="project" value="TreeGrafter"/>
</dbReference>
<keyword evidence="4" id="KW-0808">Transferase</keyword>
<evidence type="ECO:0000256" key="2">
    <source>
        <dbReference type="ARBA" id="ARBA00007441"/>
    </source>
</evidence>
<dbReference type="CDD" id="cd00609">
    <property type="entry name" value="AAT_like"/>
    <property type="match status" value="1"/>
</dbReference>
<gene>
    <name evidence="7" type="ORF">AKO1_011518</name>
</gene>
<dbReference type="InterPro" id="IPR004839">
    <property type="entry name" value="Aminotransferase_I/II_large"/>
</dbReference>
<dbReference type="PANTHER" id="PTHR43807:SF20">
    <property type="entry name" value="FI04487P"/>
    <property type="match status" value="1"/>
</dbReference>
<dbReference type="Gene3D" id="3.90.1150.10">
    <property type="entry name" value="Aspartate Aminotransferase, domain 1"/>
    <property type="match status" value="1"/>
</dbReference>
<keyword evidence="3" id="KW-0032">Aminotransferase</keyword>
<name>A0AAW2Z1T9_9EUKA</name>
<evidence type="ECO:0000259" key="6">
    <source>
        <dbReference type="Pfam" id="PF00155"/>
    </source>
</evidence>
<dbReference type="Pfam" id="PF00155">
    <property type="entry name" value="Aminotran_1_2"/>
    <property type="match status" value="1"/>
</dbReference>
<evidence type="ECO:0000313" key="7">
    <source>
        <dbReference type="EMBL" id="KAL0483238.1"/>
    </source>
</evidence>
<dbReference type="Proteomes" id="UP001431209">
    <property type="component" value="Unassembled WGS sequence"/>
</dbReference>
<dbReference type="InterPro" id="IPR015424">
    <property type="entry name" value="PyrdxlP-dep_Trfase"/>
</dbReference>